<protein>
    <submittedName>
        <fullName evidence="2">Uncharacterized protein</fullName>
    </submittedName>
</protein>
<keyword evidence="3" id="KW-1185">Reference proteome</keyword>
<proteinExistence type="predicted"/>
<feature type="compositionally biased region" description="Basic residues" evidence="1">
    <location>
        <begin position="103"/>
        <end position="123"/>
    </location>
</feature>
<feature type="compositionally biased region" description="Low complexity" evidence="1">
    <location>
        <begin position="36"/>
        <end position="51"/>
    </location>
</feature>
<accession>K0R590</accession>
<organism evidence="2 3">
    <name type="scientific">Thalassiosira oceanica</name>
    <name type="common">Marine diatom</name>
    <dbReference type="NCBI Taxonomy" id="159749"/>
    <lineage>
        <taxon>Eukaryota</taxon>
        <taxon>Sar</taxon>
        <taxon>Stramenopiles</taxon>
        <taxon>Ochrophyta</taxon>
        <taxon>Bacillariophyta</taxon>
        <taxon>Coscinodiscophyceae</taxon>
        <taxon>Thalassiosirophycidae</taxon>
        <taxon>Thalassiosirales</taxon>
        <taxon>Thalassiosiraceae</taxon>
        <taxon>Thalassiosira</taxon>
    </lineage>
</organism>
<feature type="compositionally biased region" description="Basic and acidic residues" evidence="1">
    <location>
        <begin position="53"/>
        <end position="62"/>
    </location>
</feature>
<gene>
    <name evidence="2" type="ORF">THAOC_33377</name>
</gene>
<name>K0R590_THAOC</name>
<sequence length="419" mass="44185">MLSVYTYPCPGLLAPSRSPPVREEEIPVVLPPPRRPALAPNAAVRARVQQRGGRRELRRRLADPQATLRGRPRRRRRDEARDAQPLWNVRPFDGSRGGGATIRARRAGRRREKARASRRRRRGAVGVEIPPVASKAAASDALDVNCRRTPHVAAGAVAVASEAAASDAVCVSRRRIPPVVAGAVATDAANFNTVGVDHRLIPPVAADAISSDAAASAAPSPQQLVARCRTPPVDPLQCGESADPVDRIGVPSRRRLGTGPGSCARPRGWRVPFPRRASAREGFPGMLGGTLVRAFAGEDRAGAGALAGRARRPALARRAPMGRRGGFPGPALASPFGPAVVVGGVAALLRDPSLLRLPAGDVGAPWYASPEHAQSMLRQGSLRAKLEGHAPARDAADKFLLLLFSLPFPSPPSRGRASG</sequence>
<dbReference type="AlphaFoldDB" id="K0R590"/>
<feature type="region of interest" description="Disordered" evidence="1">
    <location>
        <begin position="11"/>
        <end position="123"/>
    </location>
</feature>
<dbReference type="EMBL" id="AGNL01046522">
    <property type="protein sequence ID" value="EJK47875.1"/>
    <property type="molecule type" value="Genomic_DNA"/>
</dbReference>
<feature type="region of interest" description="Disordered" evidence="1">
    <location>
        <begin position="240"/>
        <end position="263"/>
    </location>
</feature>
<comment type="caution">
    <text evidence="2">The sequence shown here is derived from an EMBL/GenBank/DDBJ whole genome shotgun (WGS) entry which is preliminary data.</text>
</comment>
<evidence type="ECO:0000313" key="3">
    <source>
        <dbReference type="Proteomes" id="UP000266841"/>
    </source>
</evidence>
<dbReference type="Proteomes" id="UP000266841">
    <property type="component" value="Unassembled WGS sequence"/>
</dbReference>
<evidence type="ECO:0000256" key="1">
    <source>
        <dbReference type="SAM" id="MobiDB-lite"/>
    </source>
</evidence>
<reference evidence="2 3" key="1">
    <citation type="journal article" date="2012" name="Genome Biol.">
        <title>Genome and low-iron response of an oceanic diatom adapted to chronic iron limitation.</title>
        <authorList>
            <person name="Lommer M."/>
            <person name="Specht M."/>
            <person name="Roy A.S."/>
            <person name="Kraemer L."/>
            <person name="Andreson R."/>
            <person name="Gutowska M.A."/>
            <person name="Wolf J."/>
            <person name="Bergner S.V."/>
            <person name="Schilhabel M.B."/>
            <person name="Klostermeier U.C."/>
            <person name="Beiko R.G."/>
            <person name="Rosenstiel P."/>
            <person name="Hippler M."/>
            <person name="Laroche J."/>
        </authorList>
    </citation>
    <scope>NUCLEOTIDE SEQUENCE [LARGE SCALE GENOMIC DNA]</scope>
    <source>
        <strain evidence="2 3">CCMP1005</strain>
    </source>
</reference>
<evidence type="ECO:0000313" key="2">
    <source>
        <dbReference type="EMBL" id="EJK47875.1"/>
    </source>
</evidence>